<evidence type="ECO:0000259" key="9">
    <source>
        <dbReference type="Pfam" id="PF16656"/>
    </source>
</evidence>
<dbReference type="Gene3D" id="3.60.21.10">
    <property type="match status" value="1"/>
</dbReference>
<dbReference type="PANTHER" id="PTHR42988">
    <property type="entry name" value="PHOSPHOHYDROLASE"/>
    <property type="match status" value="1"/>
</dbReference>
<organism evidence="10 11">
    <name type="scientific">Desulfoglaeba alkanexedens ALDC</name>
    <dbReference type="NCBI Taxonomy" id="980445"/>
    <lineage>
        <taxon>Bacteria</taxon>
        <taxon>Pseudomonadati</taxon>
        <taxon>Thermodesulfobacteriota</taxon>
        <taxon>Syntrophobacteria</taxon>
        <taxon>Syntrophobacterales</taxon>
        <taxon>Syntrophobacteraceae</taxon>
        <taxon>Desulfoglaeba</taxon>
    </lineage>
</organism>
<dbReference type="Pfam" id="PF16656">
    <property type="entry name" value="Pur_ac_phosph_N"/>
    <property type="match status" value="1"/>
</dbReference>
<keyword evidence="5" id="KW-0411">Iron-sulfur</keyword>
<dbReference type="OrthoDB" id="9784378at2"/>
<dbReference type="GO" id="GO:0051536">
    <property type="term" value="F:iron-sulfur cluster binding"/>
    <property type="evidence" value="ECO:0007669"/>
    <property type="project" value="UniProtKB-KW"/>
</dbReference>
<sequence>MILNRSINRRQFLQLSGGTAGALLLNGLSGSALATLLAAGTVIEKEELCTAGSNHAVITWVTPEQNTDTSLWVGSYKSSLKKLTVEQDKEFHWAEVRNLQPATRYWYQVESNGARGSLNSFKTLPAPEGRYLFSLALFSDTHIASGDSMGDMNEIYFGKLTEYSKDLLVQCIRDSKQRESDLAVITGDLTDSSYLEQYLLLKEEILPEFGAMPYDTCIGNHDEYMEKSNGGLGEPGYLEYICSHEKPYGSFMYQDHQFILLDSSKKDNDWGTIDGEQLEWLRETLRKGGGRPSYLFFHHPCNGPDVWFGIDNFLSFKNLINDFPGVQAVFNGHMHRNKVTTNRLMTRELPYVELPATVQFPCGYGIVRVYEEGFEYNSYKVSRLDLAEMSRERVILKSLGSAIYTWYAFGDIGDRSIAYFNGALHRSAQYELAVTLDSARAVDLYEKAQAYDGATLAPAAEAGKIKVILGRYDALAEAREEQRRKAFIYGVRDLLVTKMGNYDVPEDVKRQQE</sequence>
<evidence type="ECO:0000256" key="4">
    <source>
        <dbReference type="ARBA" id="ARBA00023004"/>
    </source>
</evidence>
<evidence type="ECO:0000256" key="7">
    <source>
        <dbReference type="SAM" id="SignalP"/>
    </source>
</evidence>
<evidence type="ECO:0000259" key="8">
    <source>
        <dbReference type="Pfam" id="PF00149"/>
    </source>
</evidence>
<dbReference type="InterPro" id="IPR029052">
    <property type="entry name" value="Metallo-depent_PP-like"/>
</dbReference>
<comment type="similarity">
    <text evidence="6">Belongs to the cyclic nucleotide phosphodiesterase class-III family.</text>
</comment>
<keyword evidence="4" id="KW-0408">Iron</keyword>
<dbReference type="SUPFAM" id="SSF56300">
    <property type="entry name" value="Metallo-dependent phosphatases"/>
    <property type="match status" value="1"/>
</dbReference>
<dbReference type="InterPro" id="IPR006311">
    <property type="entry name" value="TAT_signal"/>
</dbReference>
<dbReference type="InterPro" id="IPR008963">
    <property type="entry name" value="Purple_acid_Pase-like_N"/>
</dbReference>
<feature type="signal peptide" evidence="7">
    <location>
        <begin position="1"/>
        <end position="34"/>
    </location>
</feature>
<evidence type="ECO:0000256" key="2">
    <source>
        <dbReference type="ARBA" id="ARBA00022729"/>
    </source>
</evidence>
<keyword evidence="1" id="KW-0479">Metal-binding</keyword>
<reference evidence="10 11" key="2">
    <citation type="submission" date="2019-05" db="EMBL/GenBank/DDBJ databases">
        <authorList>
            <person name="Suflita J.M."/>
            <person name="Marks C.R."/>
        </authorList>
    </citation>
    <scope>NUCLEOTIDE SEQUENCE [LARGE SCALE GENOMIC DNA]</scope>
    <source>
        <strain evidence="10 11">ALDC</strain>
    </source>
</reference>
<dbReference type="RefSeq" id="WP_137423159.1">
    <property type="nucleotide sequence ID" value="NZ_CP040098.1"/>
</dbReference>
<dbReference type="EMBL" id="CP040098">
    <property type="protein sequence ID" value="QCQ21190.1"/>
    <property type="molecule type" value="Genomic_DNA"/>
</dbReference>
<dbReference type="PROSITE" id="PS51318">
    <property type="entry name" value="TAT"/>
    <property type="match status" value="1"/>
</dbReference>
<accession>A0A4P8L0F2</accession>
<dbReference type="Proteomes" id="UP000298602">
    <property type="component" value="Chromosome"/>
</dbReference>
<dbReference type="Gene3D" id="2.60.40.380">
    <property type="entry name" value="Purple acid phosphatase-like, N-terminal"/>
    <property type="match status" value="1"/>
</dbReference>
<dbReference type="SUPFAM" id="SSF49363">
    <property type="entry name" value="Purple acid phosphatase, N-terminal domain"/>
    <property type="match status" value="1"/>
</dbReference>
<dbReference type="InterPro" id="IPR015914">
    <property type="entry name" value="PAPs_N"/>
</dbReference>
<dbReference type="PANTHER" id="PTHR42988:SF2">
    <property type="entry name" value="CYCLIC NUCLEOTIDE PHOSPHODIESTERASE CBUA0032-RELATED"/>
    <property type="match status" value="1"/>
</dbReference>
<evidence type="ECO:0000256" key="3">
    <source>
        <dbReference type="ARBA" id="ARBA00022801"/>
    </source>
</evidence>
<proteinExistence type="inferred from homology"/>
<keyword evidence="3" id="KW-0378">Hydrolase</keyword>
<dbReference type="KEGG" id="dax:FDQ92_02680"/>
<dbReference type="GO" id="GO:0003993">
    <property type="term" value="F:acid phosphatase activity"/>
    <property type="evidence" value="ECO:0007669"/>
    <property type="project" value="InterPro"/>
</dbReference>
<feature type="domain" description="Purple acid phosphatase N-terminal" evidence="9">
    <location>
        <begin position="53"/>
        <end position="123"/>
    </location>
</feature>
<evidence type="ECO:0000256" key="1">
    <source>
        <dbReference type="ARBA" id="ARBA00022723"/>
    </source>
</evidence>
<protein>
    <submittedName>
        <fullName evidence="10">Metallophosphoesterase family protein</fullName>
    </submittedName>
</protein>
<evidence type="ECO:0000256" key="5">
    <source>
        <dbReference type="ARBA" id="ARBA00023014"/>
    </source>
</evidence>
<evidence type="ECO:0000313" key="10">
    <source>
        <dbReference type="EMBL" id="QCQ21190.1"/>
    </source>
</evidence>
<feature type="chain" id="PRO_5020310923" evidence="7">
    <location>
        <begin position="35"/>
        <end position="513"/>
    </location>
</feature>
<keyword evidence="2 7" id="KW-0732">Signal</keyword>
<feature type="domain" description="Calcineurin-like phosphoesterase" evidence="8">
    <location>
        <begin position="135"/>
        <end position="336"/>
    </location>
</feature>
<keyword evidence="11" id="KW-1185">Reference proteome</keyword>
<reference evidence="10 11" key="1">
    <citation type="submission" date="2019-05" db="EMBL/GenBank/DDBJ databases">
        <title>The Complete Genome Sequence of the n-alkane-degrading Desulfoglaeba alkanexedens ALDC reveals multiple alkylsuccinate synthase gene clusters.</title>
        <authorList>
            <person name="Callaghan A.V."/>
            <person name="Davidova I.A."/>
            <person name="Duncan K.E."/>
            <person name="Morris B."/>
            <person name="McInerney M.J."/>
        </authorList>
    </citation>
    <scope>NUCLEOTIDE SEQUENCE [LARGE SCALE GENOMIC DNA]</scope>
    <source>
        <strain evidence="10 11">ALDC</strain>
    </source>
</reference>
<gene>
    <name evidence="10" type="ORF">FDQ92_02680</name>
</gene>
<dbReference type="Pfam" id="PF00149">
    <property type="entry name" value="Metallophos"/>
    <property type="match status" value="1"/>
</dbReference>
<dbReference type="InterPro" id="IPR004843">
    <property type="entry name" value="Calcineurin-like_PHP"/>
</dbReference>
<dbReference type="AlphaFoldDB" id="A0A4P8L0F2"/>
<evidence type="ECO:0000256" key="6">
    <source>
        <dbReference type="ARBA" id="ARBA00025742"/>
    </source>
</evidence>
<dbReference type="GO" id="GO:0046872">
    <property type="term" value="F:metal ion binding"/>
    <property type="evidence" value="ECO:0007669"/>
    <property type="project" value="UniProtKB-KW"/>
</dbReference>
<name>A0A4P8L0F2_9BACT</name>
<evidence type="ECO:0000313" key="11">
    <source>
        <dbReference type="Proteomes" id="UP000298602"/>
    </source>
</evidence>
<dbReference type="InterPro" id="IPR050884">
    <property type="entry name" value="CNP_phosphodiesterase-III"/>
</dbReference>